<dbReference type="EMBL" id="VWPV01026508">
    <property type="protein sequence ID" value="NWH65087.1"/>
    <property type="molecule type" value="Genomic_DNA"/>
</dbReference>
<dbReference type="Gene3D" id="2.10.50.10">
    <property type="entry name" value="Tumor Necrosis Factor Receptor, subunit A, domain 2"/>
    <property type="match status" value="2"/>
</dbReference>
<dbReference type="GO" id="GO:0043065">
    <property type="term" value="P:positive regulation of apoptotic process"/>
    <property type="evidence" value="ECO:0007669"/>
    <property type="project" value="TreeGrafter"/>
</dbReference>
<keyword evidence="5" id="KW-0472">Membrane</keyword>
<keyword evidence="2" id="KW-0053">Apoptosis</keyword>
<keyword evidence="7" id="KW-0675">Receptor</keyword>
<dbReference type="FunFam" id="2.10.50.10:FF:000004">
    <property type="entry name" value="Tumor necrosis factor receptor superfamily member 6"/>
    <property type="match status" value="1"/>
</dbReference>
<comment type="subcellular location">
    <subcellularLocation>
        <location evidence="1">Membrane</location>
    </subcellularLocation>
</comment>
<proteinExistence type="predicted"/>
<keyword evidence="4" id="KW-0677">Repeat</keyword>
<dbReference type="PROSITE" id="PS50050">
    <property type="entry name" value="TNFR_NGFR_2"/>
    <property type="match status" value="1"/>
</dbReference>
<sequence length="83" mass="9186">STGTYVAQHCTTPHLRGRCVPCIEGESYAAHENGLEGCLPCRQCKEDQITLRPCTLMHDAECQCKQGYFCPADSCEICQKCNT</sequence>
<comment type="caution">
    <text evidence="9">Lacks conserved residue(s) required for the propagation of feature annotation.</text>
</comment>
<dbReference type="SUPFAM" id="SSF57586">
    <property type="entry name" value="TNF receptor-like"/>
    <property type="match status" value="2"/>
</dbReference>
<dbReference type="Pfam" id="PF00020">
    <property type="entry name" value="TNFR_c6"/>
    <property type="match status" value="1"/>
</dbReference>
<evidence type="ECO:0000256" key="6">
    <source>
        <dbReference type="ARBA" id="ARBA00023157"/>
    </source>
</evidence>
<dbReference type="GO" id="GO:0009986">
    <property type="term" value="C:cell surface"/>
    <property type="evidence" value="ECO:0007669"/>
    <property type="project" value="TreeGrafter"/>
</dbReference>
<dbReference type="OrthoDB" id="8848202at2759"/>
<protein>
    <submittedName>
        <fullName evidence="11">TNR26 factor</fullName>
    </submittedName>
</protein>
<evidence type="ECO:0000313" key="11">
    <source>
        <dbReference type="EMBL" id="NWH65087.1"/>
    </source>
</evidence>
<evidence type="ECO:0000256" key="3">
    <source>
        <dbReference type="ARBA" id="ARBA00022729"/>
    </source>
</evidence>
<name>A0A7K4JJK3_GEOCA</name>
<dbReference type="InterPro" id="IPR052491">
    <property type="entry name" value="TNFRSF10"/>
</dbReference>
<evidence type="ECO:0000313" key="12">
    <source>
        <dbReference type="Proteomes" id="UP000531151"/>
    </source>
</evidence>
<keyword evidence="6 9" id="KW-1015">Disulfide bond</keyword>
<feature type="disulfide bond" evidence="9">
    <location>
        <begin position="44"/>
        <end position="62"/>
    </location>
</feature>
<feature type="domain" description="TNFR-Cys" evidence="10">
    <location>
        <begin position="21"/>
        <end position="62"/>
    </location>
</feature>
<dbReference type="GO" id="GO:0006955">
    <property type="term" value="P:immune response"/>
    <property type="evidence" value="ECO:0007669"/>
    <property type="project" value="InterPro"/>
</dbReference>
<dbReference type="PANTHER" id="PTHR46330:SF16">
    <property type="entry name" value="TUMOR NECROSIS FACTOR RECEPTOR SUPERFAMILY MEMBER 22"/>
    <property type="match status" value="1"/>
</dbReference>
<dbReference type="InterPro" id="IPR008063">
    <property type="entry name" value="Fas_rcpt"/>
</dbReference>
<dbReference type="Proteomes" id="UP000531151">
    <property type="component" value="Unassembled WGS sequence"/>
</dbReference>
<evidence type="ECO:0000256" key="2">
    <source>
        <dbReference type="ARBA" id="ARBA00022703"/>
    </source>
</evidence>
<evidence type="ECO:0000256" key="5">
    <source>
        <dbReference type="ARBA" id="ARBA00023136"/>
    </source>
</evidence>
<dbReference type="AlphaFoldDB" id="A0A7K4JJK3"/>
<feature type="non-terminal residue" evidence="11">
    <location>
        <position position="83"/>
    </location>
</feature>
<dbReference type="GO" id="GO:0004888">
    <property type="term" value="F:transmembrane signaling receptor activity"/>
    <property type="evidence" value="ECO:0007669"/>
    <property type="project" value="InterPro"/>
</dbReference>
<feature type="non-terminal residue" evidence="11">
    <location>
        <position position="1"/>
    </location>
</feature>
<feature type="disulfide bond" evidence="9">
    <location>
        <begin position="41"/>
        <end position="54"/>
    </location>
</feature>
<organism evidence="11 12">
    <name type="scientific">Geococcyx californianus</name>
    <name type="common">Greater roadrunner</name>
    <name type="synonym">Saurothera californiana</name>
    <dbReference type="NCBI Taxonomy" id="8947"/>
    <lineage>
        <taxon>Eukaryota</taxon>
        <taxon>Metazoa</taxon>
        <taxon>Chordata</taxon>
        <taxon>Craniata</taxon>
        <taxon>Vertebrata</taxon>
        <taxon>Euteleostomi</taxon>
        <taxon>Archelosauria</taxon>
        <taxon>Archosauria</taxon>
        <taxon>Dinosauria</taxon>
        <taxon>Saurischia</taxon>
        <taxon>Theropoda</taxon>
        <taxon>Coelurosauria</taxon>
        <taxon>Aves</taxon>
        <taxon>Neognathae</taxon>
        <taxon>Neoaves</taxon>
        <taxon>Otidimorphae</taxon>
        <taxon>Cuculiformes</taxon>
        <taxon>Neomorphidae</taxon>
        <taxon>Geococcyx</taxon>
    </lineage>
</organism>
<dbReference type="GO" id="GO:0036462">
    <property type="term" value="P:TRAIL-activated apoptotic signaling pathway"/>
    <property type="evidence" value="ECO:0007669"/>
    <property type="project" value="TreeGrafter"/>
</dbReference>
<evidence type="ECO:0000256" key="8">
    <source>
        <dbReference type="ARBA" id="ARBA00023180"/>
    </source>
</evidence>
<keyword evidence="12" id="KW-1185">Reference proteome</keyword>
<evidence type="ECO:0000256" key="1">
    <source>
        <dbReference type="ARBA" id="ARBA00004370"/>
    </source>
</evidence>
<dbReference type="GO" id="GO:0005886">
    <property type="term" value="C:plasma membrane"/>
    <property type="evidence" value="ECO:0007669"/>
    <property type="project" value="TreeGrafter"/>
</dbReference>
<gene>
    <name evidence="11" type="primary">Tnfrsf26</name>
    <name evidence="11" type="ORF">GEOCAL_R08274</name>
</gene>
<accession>A0A7K4JJK3</accession>
<dbReference type="InterPro" id="IPR001368">
    <property type="entry name" value="TNFR/NGFR_Cys_rich_reg"/>
</dbReference>
<evidence type="ECO:0000259" key="10">
    <source>
        <dbReference type="PROSITE" id="PS50050"/>
    </source>
</evidence>
<comment type="caution">
    <text evidence="11">The sequence shown here is derived from an EMBL/GenBank/DDBJ whole genome shotgun (WGS) entry which is preliminary data.</text>
</comment>
<feature type="repeat" description="TNFR-Cys" evidence="9">
    <location>
        <begin position="21"/>
        <end position="62"/>
    </location>
</feature>
<keyword evidence="3" id="KW-0732">Signal</keyword>
<keyword evidence="8" id="KW-0325">Glycoprotein</keyword>
<evidence type="ECO:0000256" key="4">
    <source>
        <dbReference type="ARBA" id="ARBA00022737"/>
    </source>
</evidence>
<evidence type="ECO:0000256" key="9">
    <source>
        <dbReference type="PROSITE-ProRule" id="PRU00206"/>
    </source>
</evidence>
<dbReference type="PANTHER" id="PTHR46330">
    <property type="entry name" value="TUMOR NECROSIS FACTOR RECEPTOR SUPERFAMILY MEMBER 10B"/>
    <property type="match status" value="1"/>
</dbReference>
<reference evidence="11 12" key="1">
    <citation type="submission" date="2019-09" db="EMBL/GenBank/DDBJ databases">
        <title>Bird 10,000 Genomes (B10K) Project - Family phase.</title>
        <authorList>
            <person name="Zhang G."/>
        </authorList>
    </citation>
    <scope>NUCLEOTIDE SEQUENCE [LARGE SCALE GENOMIC DNA]</scope>
    <source>
        <strain evidence="11">B10K-CU-031-07</strain>
        <tissue evidence="11">Muscle</tissue>
    </source>
</reference>
<dbReference type="PRINTS" id="PR01680">
    <property type="entry name" value="TNFACTORR6"/>
</dbReference>
<evidence type="ECO:0000256" key="7">
    <source>
        <dbReference type="ARBA" id="ARBA00023170"/>
    </source>
</evidence>
<dbReference type="SMART" id="SM00208">
    <property type="entry name" value="TNFR"/>
    <property type="match status" value="1"/>
</dbReference>